<reference evidence="9 10" key="1">
    <citation type="submission" date="2016-12" db="EMBL/GenBank/DDBJ databases">
        <title>Isolation and genomic insights into novel planktonic Zetaproteobacteria from stratified waters of the Chesapeake Bay.</title>
        <authorList>
            <person name="McAllister S.M."/>
            <person name="Kato S."/>
            <person name="Chan C.S."/>
            <person name="Chiu B.K."/>
            <person name="Field E.K."/>
        </authorList>
    </citation>
    <scope>NUCLEOTIDE SEQUENCE [LARGE SCALE GENOMIC DNA]</scope>
    <source>
        <strain evidence="9 10">CP-5</strain>
    </source>
</reference>
<evidence type="ECO:0000313" key="9">
    <source>
        <dbReference type="EMBL" id="ATX79675.1"/>
    </source>
</evidence>
<gene>
    <name evidence="9" type="ORF">Ga0123461_1256</name>
</gene>
<feature type="transmembrane region" description="Helical" evidence="8">
    <location>
        <begin position="503"/>
        <end position="525"/>
    </location>
</feature>
<dbReference type="PROSITE" id="PS01348">
    <property type="entry name" value="MRAY_2"/>
    <property type="match status" value="1"/>
</dbReference>
<protein>
    <submittedName>
        <fullName evidence="9">UDP-GlcNAc:undecaprenyl-phosphate GlcNAc-1-phosphate transferase</fullName>
        <ecNumber evidence="9">2.7.8.33</ecNumber>
    </submittedName>
</protein>
<feature type="transmembrane region" description="Helical" evidence="8">
    <location>
        <begin position="360"/>
        <end position="381"/>
    </location>
</feature>
<keyword evidence="2" id="KW-1003">Cell membrane</keyword>
<dbReference type="GO" id="GO:0046872">
    <property type="term" value="F:metal ion binding"/>
    <property type="evidence" value="ECO:0007669"/>
    <property type="project" value="UniProtKB-KW"/>
</dbReference>
<feature type="transmembrane region" description="Helical" evidence="8">
    <location>
        <begin position="6"/>
        <end position="34"/>
    </location>
</feature>
<evidence type="ECO:0000256" key="2">
    <source>
        <dbReference type="ARBA" id="ARBA00022475"/>
    </source>
</evidence>
<evidence type="ECO:0000256" key="3">
    <source>
        <dbReference type="ARBA" id="ARBA00022679"/>
    </source>
</evidence>
<feature type="transmembrane region" description="Helical" evidence="8">
    <location>
        <begin position="282"/>
        <end position="310"/>
    </location>
</feature>
<feature type="transmembrane region" description="Helical" evidence="8">
    <location>
        <begin position="46"/>
        <end position="66"/>
    </location>
</feature>
<sequence>MSLEDLGLLFFTVLILSLLLTPVSAHFAAFVGAVDHPVDRSVHTTVMPRMGGLGMALALLVALPLFTDVNPALLGFLAGLLIVTLTGMADDIWAASHRVKFAGQIIASIVFIELSGLQMDSFGNLFAFGEISFPGILGYIVTLICLLGVINAMNLSDGLDGLSGGMAAISCFFFGAFALGTNNWDVFILVTAIFGGVLGFLKFNTHPAKLFMGDTGSLMLGFSLASVSIMLCVTGESGGVAPITVAMVLAIPVVDTILVMSHRIMKRKSPFHPDKTHLHHRLLAIGLSHAAVVSIIYVGMIAFGLLALFVKDLPEYWQLANGLALVVVFYVVLMLCEHHQISFATISRANKETEVLRHDLVVFLGRSVGFFPYVLLAGLSLPLLFTTDIPPEMTMPSFALVLFVALAFPWRNEAKHLPVICGLFYLCAYFITYTWGISSYGHFDLTLYAVVFLTFIAIWSALKIKFKQRKTVFLTSSFEILLIFISWFIPFVVLPAIEIPEHASIAAKLACLGAIPLFITIKLVVRRGVSEGAPMEDRRKATHNWPMASGMIVILCFIILKSI</sequence>
<keyword evidence="3 9" id="KW-0808">Transferase</keyword>
<keyword evidence="7" id="KW-0460">Magnesium</keyword>
<feature type="transmembrane region" description="Helical" evidence="8">
    <location>
        <begin position="478"/>
        <end position="497"/>
    </location>
</feature>
<dbReference type="InterPro" id="IPR000715">
    <property type="entry name" value="Glycosyl_transferase_4"/>
</dbReference>
<keyword evidence="6 8" id="KW-0472">Membrane</keyword>
<feature type="transmembrane region" description="Helical" evidence="8">
    <location>
        <begin position="162"/>
        <end position="180"/>
    </location>
</feature>
<feature type="transmembrane region" description="Helical" evidence="8">
    <location>
        <begin position="186"/>
        <end position="203"/>
    </location>
</feature>
<dbReference type="GO" id="GO:0036380">
    <property type="term" value="F:UDP-N-acetylglucosamine-undecaprenyl-phosphate N-acetylglucosaminephosphotransferase activity"/>
    <property type="evidence" value="ECO:0007669"/>
    <property type="project" value="UniProtKB-EC"/>
</dbReference>
<keyword evidence="5 8" id="KW-1133">Transmembrane helix</keyword>
<dbReference type="CDD" id="cd06853">
    <property type="entry name" value="GT_WecA_like"/>
    <property type="match status" value="1"/>
</dbReference>
<dbReference type="KEGG" id="maes:Ga0123461_1256"/>
<dbReference type="GO" id="GO:0071555">
    <property type="term" value="P:cell wall organization"/>
    <property type="evidence" value="ECO:0007669"/>
    <property type="project" value="TreeGrafter"/>
</dbReference>
<keyword evidence="7" id="KW-0479">Metal-binding</keyword>
<comment type="cofactor">
    <cofactor evidence="7">
        <name>Mg(2+)</name>
        <dbReference type="ChEBI" id="CHEBI:18420"/>
    </cofactor>
</comment>
<evidence type="ECO:0000256" key="1">
    <source>
        <dbReference type="ARBA" id="ARBA00004651"/>
    </source>
</evidence>
<feature type="binding site" evidence="7">
    <location>
        <position position="214"/>
    </location>
    <ligand>
        <name>Mg(2+)</name>
        <dbReference type="ChEBI" id="CHEBI:18420"/>
    </ligand>
</feature>
<feature type="transmembrane region" description="Helical" evidence="8">
    <location>
        <begin position="215"/>
        <end position="233"/>
    </location>
</feature>
<evidence type="ECO:0000256" key="8">
    <source>
        <dbReference type="SAM" id="Phobius"/>
    </source>
</evidence>
<feature type="transmembrane region" description="Helical" evidence="8">
    <location>
        <begin position="131"/>
        <end position="150"/>
    </location>
</feature>
<dbReference type="PANTHER" id="PTHR22926">
    <property type="entry name" value="PHOSPHO-N-ACETYLMURAMOYL-PENTAPEPTIDE-TRANSFERASE"/>
    <property type="match status" value="1"/>
</dbReference>
<dbReference type="GO" id="GO:0044038">
    <property type="term" value="P:cell wall macromolecule biosynthetic process"/>
    <property type="evidence" value="ECO:0007669"/>
    <property type="project" value="TreeGrafter"/>
</dbReference>
<organism evidence="9 10">
    <name type="scientific">Mariprofundus aestuarium</name>
    <dbReference type="NCBI Taxonomy" id="1921086"/>
    <lineage>
        <taxon>Bacteria</taxon>
        <taxon>Pseudomonadati</taxon>
        <taxon>Pseudomonadota</taxon>
        <taxon>Candidatius Mariprofundia</taxon>
        <taxon>Mariprofundales</taxon>
        <taxon>Mariprofundaceae</taxon>
        <taxon>Mariprofundus</taxon>
    </lineage>
</organism>
<keyword evidence="4 8" id="KW-0812">Transmembrane</keyword>
<feature type="transmembrane region" description="Helical" evidence="8">
    <location>
        <begin position="417"/>
        <end position="435"/>
    </location>
</feature>
<evidence type="ECO:0000256" key="7">
    <source>
        <dbReference type="PIRSR" id="PIRSR600715-1"/>
    </source>
</evidence>
<dbReference type="Proteomes" id="UP000231701">
    <property type="component" value="Chromosome"/>
</dbReference>
<dbReference type="GO" id="GO:0005886">
    <property type="term" value="C:plasma membrane"/>
    <property type="evidence" value="ECO:0007669"/>
    <property type="project" value="UniProtKB-SubCell"/>
</dbReference>
<comment type="subcellular location">
    <subcellularLocation>
        <location evidence="1">Cell membrane</location>
        <topology evidence="1">Multi-pass membrane protein</topology>
    </subcellularLocation>
</comment>
<proteinExistence type="predicted"/>
<evidence type="ECO:0000256" key="6">
    <source>
        <dbReference type="ARBA" id="ARBA00023136"/>
    </source>
</evidence>
<evidence type="ECO:0000313" key="10">
    <source>
        <dbReference type="Proteomes" id="UP000231701"/>
    </source>
</evidence>
<dbReference type="PANTHER" id="PTHR22926:SF3">
    <property type="entry name" value="UNDECAPRENYL-PHOSPHATE ALPHA-N-ACETYLGLUCOSAMINYL 1-PHOSPHATE TRANSFERASE"/>
    <property type="match status" value="1"/>
</dbReference>
<dbReference type="Pfam" id="PF00953">
    <property type="entry name" value="Glycos_transf_4"/>
    <property type="match status" value="1"/>
</dbReference>
<dbReference type="EMBL" id="CP018799">
    <property type="protein sequence ID" value="ATX79675.1"/>
    <property type="molecule type" value="Genomic_DNA"/>
</dbReference>
<feature type="transmembrane region" description="Helical" evidence="8">
    <location>
        <begin position="545"/>
        <end position="562"/>
    </location>
</feature>
<dbReference type="InterPro" id="IPR018480">
    <property type="entry name" value="PNAcMuramoyl-5peptid_Trfase_CS"/>
</dbReference>
<feature type="transmembrane region" description="Helical" evidence="8">
    <location>
        <begin position="316"/>
        <end position="336"/>
    </location>
</feature>
<dbReference type="EC" id="2.7.8.33" evidence="9"/>
<accession>A0A2K8KXK3</accession>
<feature type="transmembrane region" description="Helical" evidence="8">
    <location>
        <begin position="393"/>
        <end position="410"/>
    </location>
</feature>
<dbReference type="AlphaFoldDB" id="A0A2K8KXK3"/>
<feature type="binding site" evidence="7">
    <location>
        <position position="154"/>
    </location>
    <ligand>
        <name>Mg(2+)</name>
        <dbReference type="ChEBI" id="CHEBI:18420"/>
    </ligand>
</feature>
<evidence type="ECO:0000256" key="5">
    <source>
        <dbReference type="ARBA" id="ARBA00022989"/>
    </source>
</evidence>
<feature type="transmembrane region" description="Helical" evidence="8">
    <location>
        <begin position="447"/>
        <end position="466"/>
    </location>
</feature>
<feature type="transmembrane region" description="Helical" evidence="8">
    <location>
        <begin position="239"/>
        <end position="261"/>
    </location>
</feature>
<keyword evidence="10" id="KW-1185">Reference proteome</keyword>
<name>A0A2K8KXK3_MARES</name>
<feature type="transmembrane region" description="Helical" evidence="8">
    <location>
        <begin position="72"/>
        <end position="89"/>
    </location>
</feature>
<dbReference type="GO" id="GO:0009103">
    <property type="term" value="P:lipopolysaccharide biosynthetic process"/>
    <property type="evidence" value="ECO:0007669"/>
    <property type="project" value="TreeGrafter"/>
</dbReference>
<evidence type="ECO:0000256" key="4">
    <source>
        <dbReference type="ARBA" id="ARBA00022692"/>
    </source>
</evidence>